<evidence type="ECO:0000256" key="1">
    <source>
        <dbReference type="ARBA" id="ARBA00009477"/>
    </source>
</evidence>
<dbReference type="Gene3D" id="2.40.50.100">
    <property type="match status" value="1"/>
</dbReference>
<organism evidence="4 5">
    <name type="scientific">Deferribacter autotrophicus</name>
    <dbReference type="NCBI Taxonomy" id="500465"/>
    <lineage>
        <taxon>Bacteria</taxon>
        <taxon>Pseudomonadati</taxon>
        <taxon>Deferribacterota</taxon>
        <taxon>Deferribacteres</taxon>
        <taxon>Deferribacterales</taxon>
        <taxon>Deferribacteraceae</taxon>
        <taxon>Deferribacter</taxon>
    </lineage>
</organism>
<reference evidence="4 5" key="1">
    <citation type="submission" date="2019-06" db="EMBL/GenBank/DDBJ databases">
        <title>Genomic insights into carbon and energy metabolism of Deferribacter autotrophicus revealed new metabolic traits in the phylum Deferribacteres.</title>
        <authorList>
            <person name="Slobodkin A.I."/>
            <person name="Slobodkina G.B."/>
            <person name="Allioux M."/>
            <person name="Alain K."/>
            <person name="Jebbar M."/>
            <person name="Shadrin V."/>
            <person name="Kublanov I.V."/>
            <person name="Toshchakov S.V."/>
            <person name="Bonch-Osmolovskaya E.A."/>
        </authorList>
    </citation>
    <scope>NUCLEOTIDE SEQUENCE [LARGE SCALE GENOMIC DNA]</scope>
    <source>
        <strain evidence="4 5">SL50</strain>
    </source>
</reference>
<dbReference type="RefSeq" id="WP_149265205.1">
    <property type="nucleotide sequence ID" value="NZ_VFJB01000001.1"/>
</dbReference>
<dbReference type="InterPro" id="IPR006143">
    <property type="entry name" value="RND_pump_MFP"/>
</dbReference>
<name>A0A5A8F5G7_9BACT</name>
<dbReference type="EMBL" id="VFJB01000001">
    <property type="protein sequence ID" value="KAA0259384.1"/>
    <property type="molecule type" value="Genomic_DNA"/>
</dbReference>
<evidence type="ECO:0000256" key="2">
    <source>
        <dbReference type="SAM" id="Coils"/>
    </source>
</evidence>
<accession>A0A5A8F5G7</accession>
<dbReference type="Gene3D" id="1.10.287.470">
    <property type="entry name" value="Helix hairpin bin"/>
    <property type="match status" value="1"/>
</dbReference>
<dbReference type="PANTHER" id="PTHR30469:SF15">
    <property type="entry name" value="HLYD FAMILY OF SECRETION PROTEINS"/>
    <property type="match status" value="1"/>
</dbReference>
<dbReference type="SUPFAM" id="SSF111369">
    <property type="entry name" value="HlyD-like secretion proteins"/>
    <property type="match status" value="1"/>
</dbReference>
<protein>
    <submittedName>
        <fullName evidence="4">Efflux RND transporter periplasmic adaptor subunit</fullName>
    </submittedName>
</protein>
<comment type="caution">
    <text evidence="4">The sequence shown here is derived from an EMBL/GenBank/DDBJ whole genome shotgun (WGS) entry which is preliminary data.</text>
</comment>
<feature type="coiled-coil region" evidence="2">
    <location>
        <begin position="169"/>
        <end position="199"/>
    </location>
</feature>
<dbReference type="NCBIfam" id="TIGR01730">
    <property type="entry name" value="RND_mfp"/>
    <property type="match status" value="1"/>
</dbReference>
<dbReference type="OrthoDB" id="9772050at2"/>
<evidence type="ECO:0000313" key="5">
    <source>
        <dbReference type="Proteomes" id="UP000322876"/>
    </source>
</evidence>
<dbReference type="PANTHER" id="PTHR30469">
    <property type="entry name" value="MULTIDRUG RESISTANCE PROTEIN MDTA"/>
    <property type="match status" value="1"/>
</dbReference>
<dbReference type="GO" id="GO:0015562">
    <property type="term" value="F:efflux transmembrane transporter activity"/>
    <property type="evidence" value="ECO:0007669"/>
    <property type="project" value="TreeGrafter"/>
</dbReference>
<proteinExistence type="inferred from homology"/>
<dbReference type="Gene3D" id="2.40.30.170">
    <property type="match status" value="1"/>
</dbReference>
<sequence>MKKILSLIIIILIVAGGVFLIKKRKQQLASLQPPPAKTITVETVHPKNMHIEEIRQFLGNYYSIQHPVIASKVSGFIKKLYVVDGEKVKKGQLLVKIDDKEIVESINAQKAAIRALIQSIESLKVNLKALESDFLYARDAYERNKELYKVDALSKEKLDFSRVAMELKLAKLKSTQKSIEAKKEELKSLKAQLLSKENQLKYTSIKSPIDGVVGRVVLREGDLAVPGKQILTLYGMKKRVEFSFSQNMLGKIKKGKKAYLLGKQAEITKVLPVAFKFLAVAYIDLDTTLPLPENSNIKIGVVIKEATGSTVPVNALLEKEDGVYLFVYNGGRFTPTKVQILSQNDKYAVVSPDINKPVAIGSSDKLSRLFVITNAKAVNNE</sequence>
<evidence type="ECO:0000313" key="4">
    <source>
        <dbReference type="EMBL" id="KAA0259384.1"/>
    </source>
</evidence>
<dbReference type="Proteomes" id="UP000322876">
    <property type="component" value="Unassembled WGS sequence"/>
</dbReference>
<feature type="domain" description="Multidrug resistance protein MdtA-like barrel-sandwich hybrid" evidence="3">
    <location>
        <begin position="69"/>
        <end position="229"/>
    </location>
</feature>
<keyword evidence="5" id="KW-1185">Reference proteome</keyword>
<comment type="similarity">
    <text evidence="1">Belongs to the membrane fusion protein (MFP) (TC 8.A.1) family.</text>
</comment>
<dbReference type="Pfam" id="PF25917">
    <property type="entry name" value="BSH_RND"/>
    <property type="match status" value="1"/>
</dbReference>
<keyword evidence="2" id="KW-0175">Coiled coil</keyword>
<evidence type="ECO:0000259" key="3">
    <source>
        <dbReference type="Pfam" id="PF25917"/>
    </source>
</evidence>
<dbReference type="AlphaFoldDB" id="A0A5A8F5G7"/>
<dbReference type="InterPro" id="IPR058625">
    <property type="entry name" value="MdtA-like_BSH"/>
</dbReference>
<gene>
    <name evidence="4" type="ORF">FHQ18_00465</name>
</gene>
<dbReference type="GO" id="GO:1990281">
    <property type="term" value="C:efflux pump complex"/>
    <property type="evidence" value="ECO:0007669"/>
    <property type="project" value="TreeGrafter"/>
</dbReference>